<dbReference type="Proteomes" id="UP001182556">
    <property type="component" value="Unassembled WGS sequence"/>
</dbReference>
<name>A0AAD9FT98_PAPLA</name>
<keyword evidence="4" id="KW-1185">Reference proteome</keyword>
<comment type="caution">
    <text evidence="3">The sequence shown here is derived from an EMBL/GenBank/DDBJ whole genome shotgun (WGS) entry which is preliminary data.</text>
</comment>
<protein>
    <submittedName>
        <fullName evidence="3">Uncharacterized protein</fullName>
    </submittedName>
</protein>
<sequence length="141" mass="16131">MASNRHFPSDEPDVSQIRRMTADQRKHEWRHRKHIERMDLIPSRMNKLLGWAGWGSAIFIIGWMTLYEDFGQRDNVFTDLRKSYQGFMKSAFNLSPQERSILGMDKARSAFDPNAFVKKLDAEVQAGQGSPSASVNDGKPS</sequence>
<evidence type="ECO:0000313" key="3">
    <source>
        <dbReference type="EMBL" id="KAK1925662.1"/>
    </source>
</evidence>
<evidence type="ECO:0000313" key="4">
    <source>
        <dbReference type="Proteomes" id="UP001182556"/>
    </source>
</evidence>
<evidence type="ECO:0000256" key="1">
    <source>
        <dbReference type="SAM" id="MobiDB-lite"/>
    </source>
</evidence>
<gene>
    <name evidence="3" type="ORF">DB88DRAFT_509324</name>
</gene>
<reference evidence="3" key="1">
    <citation type="submission" date="2023-02" db="EMBL/GenBank/DDBJ databases">
        <title>Identification and recombinant expression of a fungal hydrolase from Papiliotrema laurentii that hydrolyzes apple cutin and clears colloidal polyester polyurethane.</title>
        <authorList>
            <consortium name="DOE Joint Genome Institute"/>
            <person name="Roman V.A."/>
            <person name="Bojanowski C."/>
            <person name="Crable B.R."/>
            <person name="Wagner D.N."/>
            <person name="Hung C.S."/>
            <person name="Nadeau L.J."/>
            <person name="Schratz L."/>
            <person name="Haridas S."/>
            <person name="Pangilinan J."/>
            <person name="Lipzen A."/>
            <person name="Na H."/>
            <person name="Yan M."/>
            <person name="Ng V."/>
            <person name="Grigoriev I.V."/>
            <person name="Spatafora J.W."/>
            <person name="Barlow D."/>
            <person name="Biffinger J."/>
            <person name="Kelley-Loughnane N."/>
            <person name="Varaljay V.A."/>
            <person name="Crookes-Goodson W.J."/>
        </authorList>
    </citation>
    <scope>NUCLEOTIDE SEQUENCE</scope>
    <source>
        <strain evidence="3">5307AH</strain>
    </source>
</reference>
<accession>A0AAD9FT98</accession>
<keyword evidence="2" id="KW-1133">Transmembrane helix</keyword>
<keyword evidence="2" id="KW-0472">Membrane</keyword>
<proteinExistence type="predicted"/>
<dbReference type="EMBL" id="JAODAN010000003">
    <property type="protein sequence ID" value="KAK1925662.1"/>
    <property type="molecule type" value="Genomic_DNA"/>
</dbReference>
<feature type="transmembrane region" description="Helical" evidence="2">
    <location>
        <begin position="48"/>
        <end position="67"/>
    </location>
</feature>
<keyword evidence="2" id="KW-0812">Transmembrane</keyword>
<dbReference type="AlphaFoldDB" id="A0AAD9FT98"/>
<feature type="region of interest" description="Disordered" evidence="1">
    <location>
        <begin position="122"/>
        <end position="141"/>
    </location>
</feature>
<organism evidence="3 4">
    <name type="scientific">Papiliotrema laurentii</name>
    <name type="common">Cryptococcus laurentii</name>
    <dbReference type="NCBI Taxonomy" id="5418"/>
    <lineage>
        <taxon>Eukaryota</taxon>
        <taxon>Fungi</taxon>
        <taxon>Dikarya</taxon>
        <taxon>Basidiomycota</taxon>
        <taxon>Agaricomycotina</taxon>
        <taxon>Tremellomycetes</taxon>
        <taxon>Tremellales</taxon>
        <taxon>Rhynchogastremaceae</taxon>
        <taxon>Papiliotrema</taxon>
    </lineage>
</organism>
<evidence type="ECO:0000256" key="2">
    <source>
        <dbReference type="SAM" id="Phobius"/>
    </source>
</evidence>